<evidence type="ECO:0000313" key="3">
    <source>
        <dbReference type="Proteomes" id="UP001552594"/>
    </source>
</evidence>
<keyword evidence="1" id="KW-1133">Transmembrane helix</keyword>
<organism evidence="2 3">
    <name type="scientific">Streptomyces orinoci</name>
    <name type="common">Streptoverticillium orinoci</name>
    <dbReference type="NCBI Taxonomy" id="67339"/>
    <lineage>
        <taxon>Bacteria</taxon>
        <taxon>Bacillati</taxon>
        <taxon>Actinomycetota</taxon>
        <taxon>Actinomycetes</taxon>
        <taxon>Kitasatosporales</taxon>
        <taxon>Streptomycetaceae</taxon>
        <taxon>Streptomyces</taxon>
    </lineage>
</organism>
<gene>
    <name evidence="2" type="ORF">AB0L16_19245</name>
</gene>
<accession>A0ABV3K1I3</accession>
<keyword evidence="1" id="KW-0472">Membrane</keyword>
<proteinExistence type="predicted"/>
<reference evidence="2 3" key="1">
    <citation type="submission" date="2024-06" db="EMBL/GenBank/DDBJ databases">
        <title>The Natural Products Discovery Center: Release of the First 8490 Sequenced Strains for Exploring Actinobacteria Biosynthetic Diversity.</title>
        <authorList>
            <person name="Kalkreuter E."/>
            <person name="Kautsar S.A."/>
            <person name="Yang D."/>
            <person name="Bader C.D."/>
            <person name="Teijaro C.N."/>
            <person name="Fluegel L."/>
            <person name="Davis C.M."/>
            <person name="Simpson J.R."/>
            <person name="Lauterbach L."/>
            <person name="Steele A.D."/>
            <person name="Gui C."/>
            <person name="Meng S."/>
            <person name="Li G."/>
            <person name="Viehrig K."/>
            <person name="Ye F."/>
            <person name="Su P."/>
            <person name="Kiefer A.F."/>
            <person name="Nichols A."/>
            <person name="Cepeda A.J."/>
            <person name="Yan W."/>
            <person name="Fan B."/>
            <person name="Jiang Y."/>
            <person name="Adhikari A."/>
            <person name="Zheng C.-J."/>
            <person name="Schuster L."/>
            <person name="Cowan T.M."/>
            <person name="Smanski M.J."/>
            <person name="Chevrette M.G."/>
            <person name="De Carvalho L.P.S."/>
            <person name="Shen B."/>
        </authorList>
    </citation>
    <scope>NUCLEOTIDE SEQUENCE [LARGE SCALE GENOMIC DNA]</scope>
    <source>
        <strain evidence="2 3">NPDC052347</strain>
    </source>
</reference>
<comment type="caution">
    <text evidence="2">The sequence shown here is derived from an EMBL/GenBank/DDBJ whole genome shotgun (WGS) entry which is preliminary data.</text>
</comment>
<keyword evidence="1" id="KW-0812">Transmembrane</keyword>
<evidence type="ECO:0000256" key="1">
    <source>
        <dbReference type="SAM" id="Phobius"/>
    </source>
</evidence>
<feature type="transmembrane region" description="Helical" evidence="1">
    <location>
        <begin position="123"/>
        <end position="141"/>
    </location>
</feature>
<sequence>MATVASALLTLITLWLPWATQTDEDGRTTDHVTALNLYSDTCGKGCSDHVLNLWGVLIAAVCVLAALLAVLWLIVEQHALLTAVVWLGVTALALVVLDAVIVLSDAHQHESHAPLSYNYSHHISAGPFVTFFAALALLVTASRARHS</sequence>
<evidence type="ECO:0000313" key="2">
    <source>
        <dbReference type="EMBL" id="MEV5508572.1"/>
    </source>
</evidence>
<dbReference type="Proteomes" id="UP001552594">
    <property type="component" value="Unassembled WGS sequence"/>
</dbReference>
<dbReference type="EMBL" id="JBFAUK010000014">
    <property type="protein sequence ID" value="MEV5508572.1"/>
    <property type="molecule type" value="Genomic_DNA"/>
</dbReference>
<feature type="transmembrane region" description="Helical" evidence="1">
    <location>
        <begin position="81"/>
        <end position="103"/>
    </location>
</feature>
<dbReference type="RefSeq" id="WP_109279606.1">
    <property type="nucleotide sequence ID" value="NZ_JBFAUK010000014.1"/>
</dbReference>
<feature type="transmembrane region" description="Helical" evidence="1">
    <location>
        <begin position="53"/>
        <end position="74"/>
    </location>
</feature>
<keyword evidence="3" id="KW-1185">Reference proteome</keyword>
<name>A0ABV3K1I3_STRON</name>
<protein>
    <submittedName>
        <fullName evidence="2">Uncharacterized protein</fullName>
    </submittedName>
</protein>